<dbReference type="EMBL" id="VMSO01000047">
    <property type="protein sequence ID" value="KAA8500116.1"/>
    <property type="molecule type" value="Genomic_DNA"/>
</dbReference>
<keyword evidence="2" id="KW-1185">Reference proteome</keyword>
<name>A0A5M9HX71_9FIRM</name>
<evidence type="ECO:0008006" key="3">
    <source>
        <dbReference type="Google" id="ProtNLM"/>
    </source>
</evidence>
<evidence type="ECO:0000313" key="1">
    <source>
        <dbReference type="EMBL" id="KAA8500116.1"/>
    </source>
</evidence>
<dbReference type="SUPFAM" id="SSF56349">
    <property type="entry name" value="DNA breaking-rejoining enzymes"/>
    <property type="match status" value="1"/>
</dbReference>
<dbReference type="InterPro" id="IPR011010">
    <property type="entry name" value="DNA_brk_join_enz"/>
</dbReference>
<protein>
    <recommendedName>
        <fullName evidence="3">Core-binding (CB) domain-containing protein</fullName>
    </recommendedName>
</protein>
<comment type="caution">
    <text evidence="1">The sequence shown here is derived from an EMBL/GenBank/DDBJ whole genome shotgun (WGS) entry which is preliminary data.</text>
</comment>
<dbReference type="AlphaFoldDB" id="A0A5M9HX71"/>
<dbReference type="Proteomes" id="UP000322025">
    <property type="component" value="Unassembled WGS sequence"/>
</dbReference>
<dbReference type="RefSeq" id="WP_150311671.1">
    <property type="nucleotide sequence ID" value="NZ_VMSO01000047.1"/>
</dbReference>
<proteinExistence type="predicted"/>
<evidence type="ECO:0000313" key="2">
    <source>
        <dbReference type="Proteomes" id="UP000322025"/>
    </source>
</evidence>
<organism evidence="1 2">
    <name type="scientific">Mediterraneibacter catenae</name>
    <dbReference type="NCBI Taxonomy" id="2594882"/>
    <lineage>
        <taxon>Bacteria</taxon>
        <taxon>Bacillati</taxon>
        <taxon>Bacillota</taxon>
        <taxon>Clostridia</taxon>
        <taxon>Lachnospirales</taxon>
        <taxon>Lachnospiraceae</taxon>
        <taxon>Mediterraneibacter</taxon>
    </lineage>
</organism>
<dbReference type="OrthoDB" id="2217146at2"/>
<accession>A0A5M9HX71</accession>
<reference evidence="1" key="1">
    <citation type="submission" date="2019-07" db="EMBL/GenBank/DDBJ databases">
        <authorList>
            <person name="Wongkuna S."/>
            <person name="Scaria J."/>
        </authorList>
    </citation>
    <scope>NUCLEOTIDE SEQUENCE [LARGE SCALE GENOMIC DNA]</scope>
    <source>
        <strain evidence="1">SW178</strain>
    </source>
</reference>
<dbReference type="GO" id="GO:0003677">
    <property type="term" value="F:DNA binding"/>
    <property type="evidence" value="ECO:0007669"/>
    <property type="project" value="InterPro"/>
</dbReference>
<sequence length="346" mass="40383">MDREQRNKKYRKNLYQQAYSRFQSMLAVGESKRQGIKDGSAYGKIYSYSTYQAYWKSVKYYIAWLKEQHPEVRSMKKARRYVNEWLQERSDQLDPEGNPRYSAWTLSLDAAALNKYYQVTPDDPERYTPPQRHRYDIKRSRGPAERDKHFSVRNNAELIEFCRGTGARRGALQELTGDDLWSRARMEAALEAFRATGSQETQQIVALQDALTSFPDQDYFVFFARDKGGRSRYAPIIGRNKQQIVDRFRDTPRDGKVWQYVSSNADIHSYRSDYATALYRSMARDIKDIPYDRINAGTGKRYRGDVYTCRGDEAGKKLDRRAMLLASKALGHNRIDVIANNYLRGL</sequence>
<gene>
    <name evidence="1" type="ORF">FNY66_15260</name>
</gene>